<accession>A0A1A9I002</accession>
<keyword evidence="3" id="KW-1185">Reference proteome</keyword>
<reference evidence="2 3" key="1">
    <citation type="submission" date="2016-05" db="EMBL/GenBank/DDBJ databases">
        <title>Niabella ginsenosidivorans BS26 whole genome sequencing.</title>
        <authorList>
            <person name="Im W.T."/>
            <person name="Siddiqi M.Z."/>
        </authorList>
    </citation>
    <scope>NUCLEOTIDE SEQUENCE [LARGE SCALE GENOMIC DNA]</scope>
    <source>
        <strain evidence="2 3">BS26</strain>
    </source>
</reference>
<feature type="region of interest" description="Disordered" evidence="1">
    <location>
        <begin position="1"/>
        <end position="20"/>
    </location>
</feature>
<dbReference type="Proteomes" id="UP000077667">
    <property type="component" value="Chromosome"/>
</dbReference>
<organism evidence="2 3">
    <name type="scientific">Niabella ginsenosidivorans</name>
    <dbReference type="NCBI Taxonomy" id="1176587"/>
    <lineage>
        <taxon>Bacteria</taxon>
        <taxon>Pseudomonadati</taxon>
        <taxon>Bacteroidota</taxon>
        <taxon>Chitinophagia</taxon>
        <taxon>Chitinophagales</taxon>
        <taxon>Chitinophagaceae</taxon>
        <taxon>Niabella</taxon>
    </lineage>
</organism>
<gene>
    <name evidence="2" type="ORF">A8C56_08345</name>
</gene>
<dbReference type="EMBL" id="CP015772">
    <property type="protein sequence ID" value="ANH80987.1"/>
    <property type="molecule type" value="Genomic_DNA"/>
</dbReference>
<proteinExistence type="predicted"/>
<dbReference type="AlphaFoldDB" id="A0A1A9I002"/>
<evidence type="ECO:0000256" key="1">
    <source>
        <dbReference type="SAM" id="MobiDB-lite"/>
    </source>
</evidence>
<evidence type="ECO:0000313" key="3">
    <source>
        <dbReference type="Proteomes" id="UP000077667"/>
    </source>
</evidence>
<name>A0A1A9I002_9BACT</name>
<feature type="region of interest" description="Disordered" evidence="1">
    <location>
        <begin position="38"/>
        <end position="61"/>
    </location>
</feature>
<protein>
    <submittedName>
        <fullName evidence="2">Uncharacterized protein</fullName>
    </submittedName>
</protein>
<dbReference type="KEGG" id="nia:A8C56_08345"/>
<evidence type="ECO:0000313" key="2">
    <source>
        <dbReference type="EMBL" id="ANH80987.1"/>
    </source>
</evidence>
<sequence length="61" mass="6537">MRDRKGGPAAAGPVRSTAPLHSPTLARVWVPIAIGMLGQAGGTPKKRKPLPRQWPWPFKAA</sequence>
<dbReference type="RefSeq" id="WP_067754428.1">
    <property type="nucleotide sequence ID" value="NZ_CP015772.1"/>
</dbReference>